<protein>
    <submittedName>
        <fullName evidence="1">Uncharacterized protein</fullName>
    </submittedName>
</protein>
<evidence type="ECO:0000313" key="1">
    <source>
        <dbReference type="EMBL" id="MPC15936.1"/>
    </source>
</evidence>
<name>A0A5B7D516_PORTR</name>
<sequence length="85" mass="9821">MKIYADDDLDATDVPGFLPRQALLLRPEGVVDHGTRNFSLEAWWRFYIPMLAGVGRLHFHITIFHCAPEARWRCNLGDFLSHGRL</sequence>
<proteinExistence type="predicted"/>
<keyword evidence="2" id="KW-1185">Reference proteome</keyword>
<gene>
    <name evidence="1" type="ORF">E2C01_008742</name>
</gene>
<dbReference type="AlphaFoldDB" id="A0A5B7D516"/>
<accession>A0A5B7D516</accession>
<reference evidence="1 2" key="1">
    <citation type="submission" date="2019-05" db="EMBL/GenBank/DDBJ databases">
        <title>Another draft genome of Portunus trituberculatus and its Hox gene families provides insights of decapod evolution.</title>
        <authorList>
            <person name="Jeong J.-H."/>
            <person name="Song I."/>
            <person name="Kim S."/>
            <person name="Choi T."/>
            <person name="Kim D."/>
            <person name="Ryu S."/>
            <person name="Kim W."/>
        </authorList>
    </citation>
    <scope>NUCLEOTIDE SEQUENCE [LARGE SCALE GENOMIC DNA]</scope>
    <source>
        <tissue evidence="1">Muscle</tissue>
    </source>
</reference>
<evidence type="ECO:0000313" key="2">
    <source>
        <dbReference type="Proteomes" id="UP000324222"/>
    </source>
</evidence>
<comment type="caution">
    <text evidence="1">The sequence shown here is derived from an EMBL/GenBank/DDBJ whole genome shotgun (WGS) entry which is preliminary data.</text>
</comment>
<organism evidence="1 2">
    <name type="scientific">Portunus trituberculatus</name>
    <name type="common">Swimming crab</name>
    <name type="synonym">Neptunus trituberculatus</name>
    <dbReference type="NCBI Taxonomy" id="210409"/>
    <lineage>
        <taxon>Eukaryota</taxon>
        <taxon>Metazoa</taxon>
        <taxon>Ecdysozoa</taxon>
        <taxon>Arthropoda</taxon>
        <taxon>Crustacea</taxon>
        <taxon>Multicrustacea</taxon>
        <taxon>Malacostraca</taxon>
        <taxon>Eumalacostraca</taxon>
        <taxon>Eucarida</taxon>
        <taxon>Decapoda</taxon>
        <taxon>Pleocyemata</taxon>
        <taxon>Brachyura</taxon>
        <taxon>Eubrachyura</taxon>
        <taxon>Portunoidea</taxon>
        <taxon>Portunidae</taxon>
        <taxon>Portuninae</taxon>
        <taxon>Portunus</taxon>
    </lineage>
</organism>
<dbReference type="Proteomes" id="UP000324222">
    <property type="component" value="Unassembled WGS sequence"/>
</dbReference>
<dbReference type="EMBL" id="VSRR010000465">
    <property type="protein sequence ID" value="MPC15936.1"/>
    <property type="molecule type" value="Genomic_DNA"/>
</dbReference>